<keyword evidence="3" id="KW-0436">Ligase</keyword>
<dbReference type="PANTHER" id="PTHR42959">
    <property type="entry name" value="CARBAMOYLTRANSFERASE"/>
    <property type="match status" value="1"/>
</dbReference>
<dbReference type="GO" id="GO:0016874">
    <property type="term" value="F:ligase activity"/>
    <property type="evidence" value="ECO:0007669"/>
    <property type="project" value="UniProtKB-UniRule"/>
</dbReference>
<evidence type="ECO:0000259" key="11">
    <source>
        <dbReference type="PROSITE" id="PS51163"/>
    </source>
</evidence>
<feature type="active site" evidence="9">
    <location>
        <position position="36"/>
    </location>
</feature>
<dbReference type="Pfam" id="PF00708">
    <property type="entry name" value="Acylphosphatase"/>
    <property type="match status" value="1"/>
</dbReference>
<reference evidence="12 13" key="1">
    <citation type="submission" date="2018-06" db="EMBL/GenBank/DDBJ databases">
        <authorList>
            <consortium name="Pathogen Informatics"/>
            <person name="Doyle S."/>
        </authorList>
    </citation>
    <scope>NUCLEOTIDE SEQUENCE [LARGE SCALE GENOMIC DNA]</scope>
    <source>
        <strain evidence="12 13">NCTC12020</strain>
    </source>
</reference>
<comment type="pathway">
    <text evidence="1">Protein modification; [NiFe] hydrogenase maturation.</text>
</comment>
<dbReference type="InterPro" id="IPR036046">
    <property type="entry name" value="Acylphosphatase-like_dom_sf"/>
</dbReference>
<dbReference type="PIRSF" id="PIRSF006256">
    <property type="entry name" value="CMPcnvr_hdrg_mat"/>
    <property type="match status" value="1"/>
</dbReference>
<keyword evidence="5" id="KW-0863">Zinc-finger</keyword>
<dbReference type="PROSITE" id="PS51160">
    <property type="entry name" value="ACYLPHOSPHATASE_3"/>
    <property type="match status" value="1"/>
</dbReference>
<dbReference type="InterPro" id="IPR006070">
    <property type="entry name" value="Sua5-like_dom"/>
</dbReference>
<dbReference type="Pfam" id="PF07503">
    <property type="entry name" value="zf-HYPF"/>
    <property type="match status" value="2"/>
</dbReference>
<proteinExistence type="inferred from homology"/>
<dbReference type="Pfam" id="PF01300">
    <property type="entry name" value="Sua5_yciO_yrdC"/>
    <property type="match status" value="1"/>
</dbReference>
<dbReference type="InterPro" id="IPR011125">
    <property type="entry name" value="Znf_HypF"/>
</dbReference>
<dbReference type="SUPFAM" id="SSF53067">
    <property type="entry name" value="Actin-like ATPase domain"/>
    <property type="match status" value="1"/>
</dbReference>
<dbReference type="PANTHER" id="PTHR42959:SF1">
    <property type="entry name" value="CARBAMOYLTRANSFERASE HYPF"/>
    <property type="match status" value="1"/>
</dbReference>
<sequence length="786" mass="87666">MKRQGIRFTGIVQGVGFRPLIAVIARELHLVGFVYNDDAGVYTEVQGKDEAIDFFVEQVQTRKGPLARIDTVTVEDLQLGEETLFVIAPSPAGKQPATFIGADTAPCEACRKELHDPMNRRYHYSFINCTHCGPRYTIVETVPYDRQFTSMKTFPFCPACKAEYENESDRRYHAEPNACPVCGPQYSLYEVVDGQWQSVKSASVNDGTSNNASQDVDEITEGWSSVQIDPLTLGRDYVMTGHIIAFKGVGGYHLVCDATNKEAVQRLRIRKQRPHKPLAVMVDSMETAHQIAHITPEEEALLTSSARPIVLLPQKKEAPVAWQEVAPNNHYIGVMLPYAPVHEVWLPPGAIWVMTSGNHSGEPVIFEDEQAKEKLMNVADYFLVHNRRIVASVDDSVIEVVKGETLPIRRSRGYVPTSFNVRLPQQGHKTVLAMGGDLKNAFAMNRGEAVLMGPHIGDLANEAMNNSLVFTIERYKDLFGLEPQAVVADYHPQYFSSQYGKSYSETHDIPFIQVQHHHAHVAAVMAEYGLQEEPVLGICFDGTGYGLDGTIWGGEFLLCQGATMQRLAHVHGAPLPGGEAAVKEPWRQALWYIRATYGENIPTWLEPWLNHLPLNWQLLDQMMTHGMPMVQASSVGRLFDAVGSLLGLGNVHTFDGQIAMSLEQLAYGERGKIKEFTFDGEILDFKPLVQDIIGHLGDGISKRVLAASFHRTLAYGITETMEYLCSLYNIKQVVLCGGVFQNRRLIEEMMNINHDQVMLLPRQVPPNDGGLALGQLWLAHQRLVHT</sequence>
<comment type="catalytic activity">
    <reaction evidence="7">
        <text>C-terminal L-cysteinyl-[HypE protein] + carbamoyl phosphate + ATP + H2O = C-terminal S-carboxamide-L-cysteinyl-[HypE protein] + AMP + phosphate + diphosphate + H(+)</text>
        <dbReference type="Rhea" id="RHEA:55636"/>
        <dbReference type="Rhea" id="RHEA-COMP:14247"/>
        <dbReference type="Rhea" id="RHEA-COMP:14392"/>
        <dbReference type="ChEBI" id="CHEBI:15377"/>
        <dbReference type="ChEBI" id="CHEBI:15378"/>
        <dbReference type="ChEBI" id="CHEBI:30616"/>
        <dbReference type="ChEBI" id="CHEBI:33019"/>
        <dbReference type="ChEBI" id="CHEBI:43474"/>
        <dbReference type="ChEBI" id="CHEBI:58228"/>
        <dbReference type="ChEBI" id="CHEBI:76913"/>
        <dbReference type="ChEBI" id="CHEBI:139126"/>
        <dbReference type="ChEBI" id="CHEBI:456215"/>
    </reaction>
</comment>
<evidence type="ECO:0000256" key="8">
    <source>
        <dbReference type="PIRNR" id="PIRNR006256"/>
    </source>
</evidence>
<dbReference type="OrthoDB" id="9808093at2"/>
<dbReference type="InterPro" id="IPR017860">
    <property type="entry name" value="Peptidase_M22_CS"/>
</dbReference>
<feature type="domain" description="Acylphosphatase-like" evidence="10">
    <location>
        <begin position="3"/>
        <end position="89"/>
    </location>
</feature>
<dbReference type="PROSITE" id="PS51163">
    <property type="entry name" value="YRDC"/>
    <property type="match status" value="1"/>
</dbReference>
<dbReference type="GO" id="GO:0051604">
    <property type="term" value="P:protein maturation"/>
    <property type="evidence" value="ECO:0007669"/>
    <property type="project" value="TreeGrafter"/>
</dbReference>
<dbReference type="Gene3D" id="3.90.870.50">
    <property type="match status" value="1"/>
</dbReference>
<evidence type="ECO:0000256" key="5">
    <source>
        <dbReference type="ARBA" id="ARBA00022771"/>
    </source>
</evidence>
<evidence type="ECO:0000313" key="13">
    <source>
        <dbReference type="Proteomes" id="UP000255367"/>
    </source>
</evidence>
<dbReference type="GO" id="GO:0003725">
    <property type="term" value="F:double-stranded RNA binding"/>
    <property type="evidence" value="ECO:0007669"/>
    <property type="project" value="InterPro"/>
</dbReference>
<evidence type="ECO:0000256" key="1">
    <source>
        <dbReference type="ARBA" id="ARBA00004711"/>
    </source>
</evidence>
<dbReference type="Gene3D" id="3.30.420.360">
    <property type="match status" value="1"/>
</dbReference>
<dbReference type="InterPro" id="IPR055128">
    <property type="entry name" value="HypF_C_2"/>
</dbReference>
<evidence type="ECO:0000256" key="2">
    <source>
        <dbReference type="ARBA" id="ARBA00008097"/>
    </source>
</evidence>
<dbReference type="Gene3D" id="3.30.110.120">
    <property type="match status" value="1"/>
</dbReference>
<dbReference type="InterPro" id="IPR051060">
    <property type="entry name" value="Carbamoyltrans_HypF-like"/>
</dbReference>
<dbReference type="InterPro" id="IPR001792">
    <property type="entry name" value="Acylphosphatase-like_dom"/>
</dbReference>
<evidence type="ECO:0000256" key="3">
    <source>
        <dbReference type="ARBA" id="ARBA00022598"/>
    </source>
</evidence>
<dbReference type="InterPro" id="IPR043129">
    <property type="entry name" value="ATPase_NBD"/>
</dbReference>
<keyword evidence="6" id="KW-0862">Zinc</keyword>
<protein>
    <recommendedName>
        <fullName evidence="8">Carbamoyltransferase</fullName>
        <ecNumber evidence="8">6.2.-.-</ecNumber>
    </recommendedName>
</protein>
<evidence type="ECO:0000256" key="7">
    <source>
        <dbReference type="ARBA" id="ARBA00048220"/>
    </source>
</evidence>
<dbReference type="EC" id="6.2.-.-" evidence="8"/>
<gene>
    <name evidence="12" type="primary">hypF</name>
    <name evidence="12" type="ORF">NCTC12020_00246</name>
</gene>
<dbReference type="NCBIfam" id="TIGR00143">
    <property type="entry name" value="hypF"/>
    <property type="match status" value="1"/>
</dbReference>
<dbReference type="Pfam" id="PF17788">
    <property type="entry name" value="HypF_C"/>
    <property type="match status" value="1"/>
</dbReference>
<evidence type="ECO:0000256" key="6">
    <source>
        <dbReference type="ARBA" id="ARBA00022833"/>
    </source>
</evidence>
<dbReference type="AlphaFoldDB" id="A0A380NG53"/>
<dbReference type="InterPro" id="IPR017945">
    <property type="entry name" value="DHBP_synth_RibB-like_a/b_dom"/>
</dbReference>
<evidence type="ECO:0000313" key="12">
    <source>
        <dbReference type="EMBL" id="SUP40227.1"/>
    </source>
</evidence>
<feature type="active site" evidence="9">
    <location>
        <position position="18"/>
    </location>
</feature>
<dbReference type="SUPFAM" id="SSF54975">
    <property type="entry name" value="Acylphosphatase/BLUF domain-like"/>
    <property type="match status" value="1"/>
</dbReference>
<dbReference type="Pfam" id="PF22521">
    <property type="entry name" value="HypF_C_2"/>
    <property type="match status" value="1"/>
</dbReference>
<accession>A0A380NG53</accession>
<organism evidence="12 13">
    <name type="scientific">Veillonella criceti</name>
    <dbReference type="NCBI Taxonomy" id="103891"/>
    <lineage>
        <taxon>Bacteria</taxon>
        <taxon>Bacillati</taxon>
        <taxon>Bacillota</taxon>
        <taxon>Negativicutes</taxon>
        <taxon>Veillonellales</taxon>
        <taxon>Veillonellaceae</taxon>
        <taxon>Veillonella</taxon>
    </lineage>
</organism>
<dbReference type="RefSeq" id="WP_115309511.1">
    <property type="nucleotide sequence ID" value="NZ_UHIO01000001.1"/>
</dbReference>
<dbReference type="SUPFAM" id="SSF55821">
    <property type="entry name" value="YrdC/RibB"/>
    <property type="match status" value="1"/>
</dbReference>
<dbReference type="InterPro" id="IPR004421">
    <property type="entry name" value="Carbamoyltransferase_HypF"/>
</dbReference>
<dbReference type="GO" id="GO:0008270">
    <property type="term" value="F:zinc ion binding"/>
    <property type="evidence" value="ECO:0007669"/>
    <property type="project" value="UniProtKB-KW"/>
</dbReference>
<dbReference type="UniPathway" id="UPA00335"/>
<dbReference type="GO" id="GO:0003998">
    <property type="term" value="F:acylphosphatase activity"/>
    <property type="evidence" value="ECO:0007669"/>
    <property type="project" value="UniProtKB-EC"/>
</dbReference>
<dbReference type="Gene3D" id="3.30.420.40">
    <property type="match status" value="1"/>
</dbReference>
<dbReference type="GO" id="GO:0016743">
    <property type="term" value="F:carboxyl- or carbamoyltransferase activity"/>
    <property type="evidence" value="ECO:0007669"/>
    <property type="project" value="UniProtKB-UniRule"/>
</dbReference>
<keyword evidence="12" id="KW-0808">Transferase</keyword>
<dbReference type="PROSITE" id="PS01016">
    <property type="entry name" value="GLYCOPROTEASE"/>
    <property type="match status" value="1"/>
</dbReference>
<evidence type="ECO:0000259" key="10">
    <source>
        <dbReference type="PROSITE" id="PS51160"/>
    </source>
</evidence>
<name>A0A380NG53_9FIRM</name>
<keyword evidence="4" id="KW-0479">Metal-binding</keyword>
<evidence type="ECO:0000256" key="9">
    <source>
        <dbReference type="PROSITE-ProRule" id="PRU00520"/>
    </source>
</evidence>
<dbReference type="Proteomes" id="UP000255367">
    <property type="component" value="Unassembled WGS sequence"/>
</dbReference>
<comment type="catalytic activity">
    <reaction evidence="9">
        <text>an acyl phosphate + H2O = a carboxylate + phosphate + H(+)</text>
        <dbReference type="Rhea" id="RHEA:14965"/>
        <dbReference type="ChEBI" id="CHEBI:15377"/>
        <dbReference type="ChEBI" id="CHEBI:15378"/>
        <dbReference type="ChEBI" id="CHEBI:29067"/>
        <dbReference type="ChEBI" id="CHEBI:43474"/>
        <dbReference type="ChEBI" id="CHEBI:59918"/>
        <dbReference type="EC" id="3.6.1.7"/>
    </reaction>
</comment>
<evidence type="ECO:0000256" key="4">
    <source>
        <dbReference type="ARBA" id="ARBA00022723"/>
    </source>
</evidence>
<dbReference type="EMBL" id="UHIO01000001">
    <property type="protein sequence ID" value="SUP40227.1"/>
    <property type="molecule type" value="Genomic_DNA"/>
</dbReference>
<dbReference type="InterPro" id="IPR041440">
    <property type="entry name" value="HypF_C"/>
</dbReference>
<comment type="similarity">
    <text evidence="2 8">Belongs to the carbamoyltransferase HypF family.</text>
</comment>
<keyword evidence="9" id="KW-0378">Hydrolase</keyword>
<keyword evidence="13" id="KW-1185">Reference proteome</keyword>
<feature type="domain" description="YrdC-like" evidence="11">
    <location>
        <begin position="228"/>
        <end position="413"/>
    </location>
</feature>